<keyword evidence="17" id="KW-0472">Membrane</keyword>
<keyword evidence="19" id="KW-0449">Lipoprotein</keyword>
<dbReference type="GO" id="GO:0072669">
    <property type="term" value="C:tRNA-splicing ligase complex"/>
    <property type="evidence" value="ECO:0007669"/>
    <property type="project" value="UniProtKB-UniRule"/>
</dbReference>
<dbReference type="SUPFAM" id="SSF81601">
    <property type="entry name" value="Protein serine/threonine phosphatase 2C, C-terminal domain"/>
    <property type="match status" value="1"/>
</dbReference>
<evidence type="ECO:0000256" key="18">
    <source>
        <dbReference type="ARBA" id="ARBA00023211"/>
    </source>
</evidence>
<dbReference type="FunFam" id="3.90.1860.10:FF:000001">
    <property type="entry name" value="tRNA-splicing ligase RtcB homolog"/>
    <property type="match status" value="1"/>
</dbReference>
<keyword evidence="9 22" id="KW-0819">tRNA processing</keyword>
<dbReference type="InterPro" id="IPR036457">
    <property type="entry name" value="PPM-type-like_dom_sf"/>
</dbReference>
<dbReference type="SUPFAM" id="SSF49899">
    <property type="entry name" value="Concanavalin A-like lectins/glucanases"/>
    <property type="match status" value="1"/>
</dbReference>
<accession>A0A182F4X4</accession>
<dbReference type="PANTHER" id="PTHR11118:SF1">
    <property type="entry name" value="RNA-SPLICING LIGASE RTCB HOMOLOG"/>
    <property type="match status" value="1"/>
</dbReference>
<dbReference type="InterPro" id="IPR036025">
    <property type="entry name" value="RtcB-like_sf"/>
</dbReference>
<dbReference type="PROSITE" id="PS51746">
    <property type="entry name" value="PPM_2"/>
    <property type="match status" value="1"/>
</dbReference>
<evidence type="ECO:0000256" key="9">
    <source>
        <dbReference type="ARBA" id="ARBA00022694"/>
    </source>
</evidence>
<dbReference type="InterPro" id="IPR000222">
    <property type="entry name" value="PP2C_BS"/>
</dbReference>
<dbReference type="EC" id="6.5.1.8" evidence="22"/>
<dbReference type="VEuPathDB" id="VectorBase:AALB20_036839"/>
<comment type="caution">
    <text evidence="22">Lacks conserved residue(s) required for the propagation of feature annotation.</text>
</comment>
<reference evidence="28" key="2">
    <citation type="submission" date="2022-08" db="UniProtKB">
        <authorList>
            <consortium name="EnsemblMetazoa"/>
        </authorList>
    </citation>
    <scope>IDENTIFICATION</scope>
    <source>
        <strain evidence="28">STECLA/ALBI9_A</strain>
    </source>
</reference>
<dbReference type="GO" id="GO:0005525">
    <property type="term" value="F:GTP binding"/>
    <property type="evidence" value="ECO:0007669"/>
    <property type="project" value="UniProtKB-KW"/>
</dbReference>
<dbReference type="GO" id="GO:0030145">
    <property type="term" value="F:manganese ion binding"/>
    <property type="evidence" value="ECO:0007669"/>
    <property type="project" value="InterPro"/>
</dbReference>
<dbReference type="CDD" id="cd00143">
    <property type="entry name" value="PP2Cc"/>
    <property type="match status" value="1"/>
</dbReference>
<dbReference type="Gene3D" id="3.60.40.10">
    <property type="entry name" value="PPM-type phosphatase domain"/>
    <property type="match status" value="1"/>
</dbReference>
<evidence type="ECO:0000256" key="12">
    <source>
        <dbReference type="ARBA" id="ARBA00022741"/>
    </source>
</evidence>
<feature type="binding site" evidence="22 25">
    <location>
        <position position="354"/>
    </location>
    <ligand>
        <name>Mn(2+)</name>
        <dbReference type="ChEBI" id="CHEBI:29035"/>
        <label>2</label>
    </ligand>
</feature>
<evidence type="ECO:0000256" key="20">
    <source>
        <dbReference type="ARBA" id="ARBA00047746"/>
    </source>
</evidence>
<dbReference type="GO" id="GO:0004721">
    <property type="term" value="F:phosphoprotein phosphatase activity"/>
    <property type="evidence" value="ECO:0007669"/>
    <property type="project" value="UniProtKB-KW"/>
</dbReference>
<evidence type="ECO:0000256" key="25">
    <source>
        <dbReference type="PIRSR" id="PIRSR601233-3"/>
    </source>
</evidence>
<evidence type="ECO:0000313" key="28">
    <source>
        <dbReference type="EnsemblMetazoa" id="AALB001515-PA"/>
    </source>
</evidence>
<keyword evidence="10" id="KW-0519">Myristate</keyword>
<dbReference type="GO" id="GO:0003972">
    <property type="term" value="F:RNA ligase (ATP) activity"/>
    <property type="evidence" value="ECO:0007669"/>
    <property type="project" value="TreeGrafter"/>
</dbReference>
<feature type="region of interest" description="Disordered" evidence="27">
    <location>
        <begin position="545"/>
        <end position="565"/>
    </location>
</feature>
<dbReference type="PROSITE" id="PS01288">
    <property type="entry name" value="UPF0027"/>
    <property type="match status" value="1"/>
</dbReference>
<feature type="binding site" evidence="22 25">
    <location>
        <position position="260"/>
    </location>
    <ligand>
        <name>Mn(2+)</name>
        <dbReference type="ChEBI" id="CHEBI:29035"/>
        <label>2</label>
    </ligand>
</feature>
<keyword evidence="7" id="KW-0597">Phosphoprotein</keyword>
<evidence type="ECO:0000256" key="14">
    <source>
        <dbReference type="ARBA" id="ARBA00022842"/>
    </source>
</evidence>
<dbReference type="GO" id="GO:0005634">
    <property type="term" value="C:nucleus"/>
    <property type="evidence" value="ECO:0007669"/>
    <property type="project" value="TreeGrafter"/>
</dbReference>
<comment type="subcellular location">
    <subcellularLocation>
        <location evidence="2">Cytoplasm</location>
        <location evidence="2">Cytosol</location>
    </subcellularLocation>
    <subcellularLocation>
        <location evidence="3">Membrane</location>
        <topology evidence="3">Lipid-anchor</topology>
    </subcellularLocation>
</comment>
<dbReference type="GO" id="GO:0006388">
    <property type="term" value="P:tRNA splicing, via endonucleolytic cleavage and ligation"/>
    <property type="evidence" value="ECO:0007669"/>
    <property type="project" value="UniProtKB-UniRule"/>
</dbReference>
<feature type="binding site" evidence="22 25">
    <location>
        <position position="120"/>
    </location>
    <ligand>
        <name>Mn(2+)</name>
        <dbReference type="ChEBI" id="CHEBI:29035"/>
        <label>1</label>
    </ligand>
</feature>
<evidence type="ECO:0000256" key="8">
    <source>
        <dbReference type="ARBA" id="ARBA00022598"/>
    </source>
</evidence>
<evidence type="ECO:0000256" key="16">
    <source>
        <dbReference type="ARBA" id="ARBA00023134"/>
    </source>
</evidence>
<evidence type="ECO:0000256" key="13">
    <source>
        <dbReference type="ARBA" id="ARBA00022801"/>
    </source>
</evidence>
<comment type="similarity">
    <text evidence="5 22">Belongs to the RtcB family.</text>
</comment>
<name>A0A182F4X4_ANOAL</name>
<feature type="binding site" evidence="22">
    <location>
        <position position="123"/>
    </location>
    <ligand>
        <name>Mn(2+)</name>
        <dbReference type="ChEBI" id="CHEBI:29035"/>
        <label>1</label>
    </ligand>
</feature>
<comment type="cofactor">
    <cofactor evidence="1">
        <name>Mg(2+)</name>
        <dbReference type="ChEBI" id="CHEBI:18420"/>
    </cofactor>
</comment>
<dbReference type="InterPro" id="IPR003877">
    <property type="entry name" value="SPRY_dom"/>
</dbReference>
<evidence type="ECO:0000256" key="2">
    <source>
        <dbReference type="ARBA" id="ARBA00004514"/>
    </source>
</evidence>
<keyword evidence="18 22" id="KW-0464">Manganese</keyword>
<dbReference type="InterPro" id="IPR013320">
    <property type="entry name" value="ConA-like_dom_sf"/>
</dbReference>
<keyword evidence="16 22" id="KW-0342">GTP-binding</keyword>
<dbReference type="VEuPathDB" id="VectorBase:AALB001515"/>
<proteinExistence type="inferred from homology"/>
<feature type="binding site" evidence="22">
    <location>
        <position position="123"/>
    </location>
    <ligand>
        <name>Mn(2+)</name>
        <dbReference type="ChEBI" id="CHEBI:29035"/>
        <label>2</label>
    </ligand>
</feature>
<dbReference type="InterPro" id="IPR043136">
    <property type="entry name" value="B30.2/SPRY_sf"/>
</dbReference>
<dbReference type="PANTHER" id="PTHR11118">
    <property type="entry name" value="RNA-SPLICING LIGASE RTCB HOMOLOG"/>
    <property type="match status" value="1"/>
</dbReference>
<evidence type="ECO:0000256" key="19">
    <source>
        <dbReference type="ARBA" id="ARBA00023288"/>
    </source>
</evidence>
<evidence type="ECO:0000256" key="10">
    <source>
        <dbReference type="ARBA" id="ARBA00022707"/>
    </source>
</evidence>
<comment type="cofactor">
    <cofactor evidence="22 25">
        <name>Mn(2+)</name>
        <dbReference type="ChEBI" id="CHEBI:29035"/>
    </cofactor>
    <text evidence="22 25">Binds 2 manganese ions per subunit.</text>
</comment>
<evidence type="ECO:0000256" key="23">
    <source>
        <dbReference type="PIRSR" id="PIRSR601233-1"/>
    </source>
</evidence>
<comment type="miscellaneous">
    <text evidence="22">Ligation probably proceeds through 3 nucleotidyl transfer steps, with 2',3'-cyclic phosphate termini being hydrolyzed to 3'-P termini in a step that precedes 3'-P activation with GMP. In the first nucleotidyl transfer step, RTCB reacts with GTP to form a covalent RTCB-histidine-GMP intermediate with release of PPi; in the second step, the GMP moiety is transferred to the RNA 3'-P; in the third step, the 5'-OH from the opposite RNA strand attacks the activated 3'-P to form a 3',5'-phosphodiester bond and release GMP.</text>
</comment>
<evidence type="ECO:0000256" key="15">
    <source>
        <dbReference type="ARBA" id="ARBA00022912"/>
    </source>
</evidence>
<reference evidence="28 29" key="1">
    <citation type="journal article" date="2017" name="G3 (Bethesda)">
        <title>The Physical Genome Mapping of Anopheles albimanus Corrected Scaffold Misassemblies and Identified Interarm Rearrangements in Genus Anopheles.</title>
        <authorList>
            <person name="Artemov G.N."/>
            <person name="Peery A.N."/>
            <person name="Jiang X."/>
            <person name="Tu Z."/>
            <person name="Stegniy V.N."/>
            <person name="Sharakhova M.V."/>
            <person name="Sharakhov I.V."/>
        </authorList>
    </citation>
    <scope>NUCLEOTIDE SEQUENCE [LARGE SCALE GENOMIC DNA]</scope>
    <source>
        <strain evidence="28 29">ALBI9_A</strain>
    </source>
</reference>
<dbReference type="SUPFAM" id="SSF103365">
    <property type="entry name" value="Hypothetical protein PH1602"/>
    <property type="match status" value="1"/>
</dbReference>
<feature type="binding site" evidence="22 24">
    <location>
        <position position="410"/>
    </location>
    <ligand>
        <name>GMP</name>
        <dbReference type="ChEBI" id="CHEBI:58115"/>
    </ligand>
</feature>
<dbReference type="STRING" id="7167.A0A182F4X4"/>
<comment type="catalytic activity">
    <reaction evidence="21 22">
        <text>a 3'-end 2',3'-cyclophospho-ribonucleotide-RNA + a 5'-end dephospho-ribonucleoside-RNA + GTP + H2O = a ribonucleotidyl-ribonucleotide-RNA + GMP + diphosphate + H(+)</text>
        <dbReference type="Rhea" id="RHEA:68080"/>
        <dbReference type="Rhea" id="RHEA-COMP:10464"/>
        <dbReference type="Rhea" id="RHEA-COMP:13936"/>
        <dbReference type="Rhea" id="RHEA-COMP:17355"/>
        <dbReference type="ChEBI" id="CHEBI:15377"/>
        <dbReference type="ChEBI" id="CHEBI:15378"/>
        <dbReference type="ChEBI" id="CHEBI:33019"/>
        <dbReference type="ChEBI" id="CHEBI:37565"/>
        <dbReference type="ChEBI" id="CHEBI:58115"/>
        <dbReference type="ChEBI" id="CHEBI:83064"/>
        <dbReference type="ChEBI" id="CHEBI:138284"/>
        <dbReference type="ChEBI" id="CHEBI:173118"/>
        <dbReference type="EC" id="6.5.1.8"/>
    </reaction>
</comment>
<comment type="similarity">
    <text evidence="4 26">Belongs to the PP2C family.</text>
</comment>
<dbReference type="GO" id="GO:0170057">
    <property type="term" value="F:RNA ligase (GTP) activity"/>
    <property type="evidence" value="ECO:0007669"/>
    <property type="project" value="UniProtKB-EC"/>
</dbReference>
<dbReference type="SMART" id="SM00449">
    <property type="entry name" value="SPRY"/>
    <property type="match status" value="1"/>
</dbReference>
<evidence type="ECO:0000256" key="11">
    <source>
        <dbReference type="ARBA" id="ARBA00022723"/>
    </source>
</evidence>
<dbReference type="GO" id="GO:0000287">
    <property type="term" value="F:magnesium ion binding"/>
    <property type="evidence" value="ECO:0007669"/>
    <property type="project" value="InterPro"/>
</dbReference>
<dbReference type="FunFam" id="3.60.40.10:FF:000001">
    <property type="entry name" value="protein phosphatase 1B isoform X1"/>
    <property type="match status" value="1"/>
</dbReference>
<dbReference type="SMART" id="SM00332">
    <property type="entry name" value="PP2Cc"/>
    <property type="match status" value="1"/>
</dbReference>
<dbReference type="Pfam" id="PF07830">
    <property type="entry name" value="PP2C_C"/>
    <property type="match status" value="1"/>
</dbReference>
<keyword evidence="13 26" id="KW-0378">Hydrolase</keyword>
<organism evidence="28 29">
    <name type="scientific">Anopheles albimanus</name>
    <name type="common">New world malaria mosquito</name>
    <dbReference type="NCBI Taxonomy" id="7167"/>
    <lineage>
        <taxon>Eukaryota</taxon>
        <taxon>Metazoa</taxon>
        <taxon>Ecdysozoa</taxon>
        <taxon>Arthropoda</taxon>
        <taxon>Hexapoda</taxon>
        <taxon>Insecta</taxon>
        <taxon>Pterygota</taxon>
        <taxon>Neoptera</taxon>
        <taxon>Endopterygota</taxon>
        <taxon>Diptera</taxon>
        <taxon>Nematocera</taxon>
        <taxon>Culicoidea</taxon>
        <taxon>Culicidae</taxon>
        <taxon>Anophelinae</taxon>
        <taxon>Anopheles</taxon>
    </lineage>
</organism>
<evidence type="ECO:0000256" key="5">
    <source>
        <dbReference type="ARBA" id="ARBA00008071"/>
    </source>
</evidence>
<dbReference type="SUPFAM" id="SSF81606">
    <property type="entry name" value="PP2C-like"/>
    <property type="match status" value="1"/>
</dbReference>
<dbReference type="InterPro" id="IPR027513">
    <property type="entry name" value="RtcB_euk"/>
</dbReference>
<evidence type="ECO:0000256" key="21">
    <source>
        <dbReference type="ARBA" id="ARBA00049514"/>
    </source>
</evidence>
<evidence type="ECO:0000256" key="1">
    <source>
        <dbReference type="ARBA" id="ARBA00001946"/>
    </source>
</evidence>
<dbReference type="InterPro" id="IPR001870">
    <property type="entry name" value="B30.2/SPRY"/>
</dbReference>
<evidence type="ECO:0000256" key="27">
    <source>
        <dbReference type="SAM" id="MobiDB-lite"/>
    </source>
</evidence>
<evidence type="ECO:0000256" key="6">
    <source>
        <dbReference type="ARBA" id="ARBA00022490"/>
    </source>
</evidence>
<dbReference type="PROSITE" id="PS50188">
    <property type="entry name" value="B302_SPRY"/>
    <property type="match status" value="1"/>
</dbReference>
<dbReference type="VEuPathDB" id="VectorBase:AALB20_030189"/>
<dbReference type="Proteomes" id="UP000069272">
    <property type="component" value="Chromosome 2L"/>
</dbReference>
<dbReference type="Pfam" id="PF00481">
    <property type="entry name" value="PP2C"/>
    <property type="match status" value="1"/>
</dbReference>
<dbReference type="InterPro" id="IPR036580">
    <property type="entry name" value="PP2C_C_sf"/>
</dbReference>
<dbReference type="InterPro" id="IPR001233">
    <property type="entry name" value="RtcB"/>
</dbReference>
<dbReference type="EnsemblMetazoa" id="AALB001515-RA">
    <property type="protein sequence ID" value="AALB001515-PA"/>
    <property type="gene ID" value="AALB001515"/>
</dbReference>
<feature type="compositionally biased region" description="Gly residues" evidence="27">
    <location>
        <begin position="554"/>
        <end position="563"/>
    </location>
</feature>
<keyword evidence="14" id="KW-0460">Magnesium</keyword>
<dbReference type="Gene3D" id="1.10.10.430">
    <property type="entry name" value="Phosphatase 2C, C-terminal domain suprefamily"/>
    <property type="match status" value="1"/>
</dbReference>
<protein>
    <recommendedName>
        <fullName evidence="22">RNA-splicing ligase RtcB homolog</fullName>
        <ecNumber evidence="22">6.5.1.8</ecNumber>
    </recommendedName>
    <alternativeName>
        <fullName evidence="22">3'-phosphate/5'-hydroxy nucleic acid ligase</fullName>
    </alternativeName>
</protein>
<dbReference type="GO" id="GO:0016020">
    <property type="term" value="C:membrane"/>
    <property type="evidence" value="ECO:0007669"/>
    <property type="project" value="UniProtKB-SubCell"/>
</dbReference>
<comment type="function">
    <text evidence="22">Catalytic subunit of the tRNA-splicing ligase complex that acts by directly joining spliced tRNA halves to mature-sized tRNAs by incorporating the precursor-derived splice junction phosphate into the mature tRNA as a canonical 3',5'-phosphodiester. May act as an RNA ligase with broad substrate specificity, and may function toward other RNAs.</text>
</comment>
<feature type="binding site" evidence="22 25">
    <location>
        <position position="228"/>
    </location>
    <ligand>
        <name>Mn(2+)</name>
        <dbReference type="ChEBI" id="CHEBI:29035"/>
        <label>1</label>
    </ligand>
</feature>
<dbReference type="Gene3D" id="3.90.1860.10">
    <property type="entry name" value="tRNA-splicing ligase RtcB"/>
    <property type="match status" value="1"/>
</dbReference>
<keyword evidence="29" id="KW-1185">Reference proteome</keyword>
<evidence type="ECO:0000256" key="22">
    <source>
        <dbReference type="HAMAP-Rule" id="MF_03144"/>
    </source>
</evidence>
<dbReference type="GO" id="GO:0005829">
    <property type="term" value="C:cytosol"/>
    <property type="evidence" value="ECO:0007669"/>
    <property type="project" value="UniProtKB-SubCell"/>
</dbReference>
<feature type="active site" description="GMP-histidine intermediate" evidence="22 23">
    <location>
        <position position="429"/>
    </location>
</feature>
<evidence type="ECO:0000313" key="29">
    <source>
        <dbReference type="Proteomes" id="UP000069272"/>
    </source>
</evidence>
<keyword evidence="15 26" id="KW-0904">Protein phosphatase</keyword>
<evidence type="ECO:0000256" key="7">
    <source>
        <dbReference type="ARBA" id="ARBA00022553"/>
    </source>
</evidence>
<keyword evidence="6" id="KW-0963">Cytoplasm</keyword>
<sequence>MVVREYNEEMKYIERLSPNSFLIKKGFQPNMNVDGVFYANSRLEKLMFEELRNACRPGMSGGFLPGVKQIANVAALPGIVGRSVGLPDIHSGYGFAIGNMAAFDMNDPTSIVSPGGVGFDINCGVRLLRTNLFEKDVTPVKEQLAQSLFDHIPVGVGSKGIIPMNAHDLEEALEMGMDWSLREGYVWAEDKEHCEEYGRMLNADPSKVSLRAKKRGLPQLGTLGAGNHYAEIQVVEEIYDKYAASKMGIEELGQICVMIHSGSRGFGHQVATDALVEMEKAMKRDKIETNDRQLACARINSPEGQNYLKAMSAAANFAWVNRSSMTFLTRQAFAKQFNTTPDDLDMHVIYDVSHNVAKMEEHMVDGRPKQLLVHRKGSTRAFPPHHPLIPVDYQLTGQPVLVGGSMGTCSFVLTGTEKGMVETFGSTCHGAGRSLSRAKSRRQLDYKDVLRDLEEKGISIRVASPKLVQEEAPDSYKDVRDVVQTCHDVGISNKAIKLRPIAPLLAVSALVPAYHLSRHFTMGVCLCKDKVEEGFVNDSSRDSYVGSGSDTGRLAGGGAGPGSNGNHVRNCSRSDRQASLADTVDALVKETLDIIGSIVDNEPETPNSMILLHDITDKPSGWIQLVKSLIRVVPLDNPMGPSVITLLLDDSPLPSKDSVLEVADMITRSIRRTPKRERNMCVILGFLAERLAGPCSISVLSDVTLGYLLGNLDEGIHPDVMLFSLIALEKFAQTSENKSTIRRKLALFPDNPLTRLERHTSSNDYTLRQVGFCAQWCLDNYFLIEGRQYSYEVADVSKVNVMLNTRDVSEYLKISADGLEARCDAYSFESVRCTYQVSSGCWYYEVLIITPGVMQIGWATKDSNFLSHEGYGIGDDAYSIAFDGCRKLIWHKAKSMQHTLHVWTGGSILGCLLDLDAREVLFSLDGVDGEVQTQLFGSGARDGFFAAASFMSFQQCRFNFGSEPFVYPPKNRPYKSFNDHAVLSEQDKAAQQYHPARYGDTMGAFLEKPITVKHNERGEGNGLRFGVGSMQGWRCEMEDAYHAKTGLGEKLEDWNYFAMFDGHAGDNVAKHCAENLLQRIVNTTEFSNNDITRAIHSGFLQQDEAMRGIPELASGADKSGTTAVCAFISREHLYIANCGDSRAVLCRNAQPVFTTQDHKPILPGEKERIQNAGGSVMVQRVNGSLAVSRALGDYDYKQGTALGQCEQLVSPEPEIFCQDREPSDEFLVLACDGVWDVMSNLEVCQFVHNRLQLSDDLVEVANQVIDTCLHKGSRDNMSIIIIAFPGAPVPSEEAQKREQALEATLRQRIEAILQQMSDVNFGDLLKELASEDIPDLPPGGGIYAKSTFVSDVFKELHP</sequence>
<dbReference type="HAMAP" id="MF_03144">
    <property type="entry name" value="RtcB_euk"/>
    <property type="match status" value="1"/>
</dbReference>
<keyword evidence="11 22" id="KW-0479">Metal-binding</keyword>
<dbReference type="InterPro" id="IPR012911">
    <property type="entry name" value="PP2C_C"/>
</dbReference>
<feature type="binding site" evidence="22 24">
    <location>
        <begin position="403"/>
        <end position="406"/>
    </location>
    <ligand>
        <name>GMP</name>
        <dbReference type="ChEBI" id="CHEBI:58115"/>
    </ligand>
</feature>
<dbReference type="VEuPathDB" id="VectorBase:AALB20_031557"/>
<dbReference type="PROSITE" id="PS01032">
    <property type="entry name" value="PPM_1"/>
    <property type="match status" value="1"/>
</dbReference>
<feature type="binding site" evidence="22 24">
    <location>
        <begin position="429"/>
        <end position="432"/>
    </location>
    <ligand>
        <name>GMP</name>
        <dbReference type="ChEBI" id="CHEBI:58115"/>
    </ligand>
</feature>
<feature type="binding site" evidence="22 24">
    <location>
        <begin position="227"/>
        <end position="231"/>
    </location>
    <ligand>
        <name>GMP</name>
        <dbReference type="ChEBI" id="CHEBI:58115"/>
    </ligand>
</feature>
<dbReference type="Pfam" id="PF00622">
    <property type="entry name" value="SPRY"/>
    <property type="match status" value="1"/>
</dbReference>
<comment type="subunit">
    <text evidence="22">Catalytic component of the tRNA-splicing ligase complex.</text>
</comment>
<comment type="catalytic activity">
    <reaction evidence="20 22">
        <text>a 3'-end 3'-phospho-ribonucleotide-RNA + a 5'-end dephospho-ribonucleoside-RNA + GTP = a ribonucleotidyl-ribonucleotide-RNA + GMP + diphosphate</text>
        <dbReference type="Rhea" id="RHEA:68076"/>
        <dbReference type="Rhea" id="RHEA-COMP:10463"/>
        <dbReference type="Rhea" id="RHEA-COMP:13936"/>
        <dbReference type="Rhea" id="RHEA-COMP:17355"/>
        <dbReference type="ChEBI" id="CHEBI:33019"/>
        <dbReference type="ChEBI" id="CHEBI:37565"/>
        <dbReference type="ChEBI" id="CHEBI:58115"/>
        <dbReference type="ChEBI" id="CHEBI:83062"/>
        <dbReference type="ChEBI" id="CHEBI:138284"/>
        <dbReference type="ChEBI" id="CHEBI:173118"/>
        <dbReference type="EC" id="6.5.1.8"/>
    </reaction>
</comment>
<evidence type="ECO:0000256" key="4">
    <source>
        <dbReference type="ARBA" id="ARBA00006702"/>
    </source>
</evidence>
<evidence type="ECO:0000256" key="17">
    <source>
        <dbReference type="ARBA" id="ARBA00023136"/>
    </source>
</evidence>
<dbReference type="Pfam" id="PF01139">
    <property type="entry name" value="RtcB"/>
    <property type="match status" value="1"/>
</dbReference>
<keyword evidence="8 22" id="KW-0436">Ligase</keyword>
<evidence type="ECO:0000256" key="3">
    <source>
        <dbReference type="ARBA" id="ARBA00004635"/>
    </source>
</evidence>
<dbReference type="Gene3D" id="2.60.120.920">
    <property type="match status" value="1"/>
</dbReference>
<keyword evidence="12 22" id="KW-0547">Nucleotide-binding</keyword>
<feature type="binding site" evidence="22 24">
    <location>
        <begin position="354"/>
        <end position="355"/>
    </location>
    <ligand>
        <name>GMP</name>
        <dbReference type="ChEBI" id="CHEBI:58115"/>
    </ligand>
</feature>
<evidence type="ECO:0000256" key="26">
    <source>
        <dbReference type="RuleBase" id="RU003465"/>
    </source>
</evidence>
<dbReference type="InterPro" id="IPR001932">
    <property type="entry name" value="PPM-type_phosphatase-like_dom"/>
</dbReference>
<evidence type="ECO:0000256" key="24">
    <source>
        <dbReference type="PIRSR" id="PIRSR601233-2"/>
    </source>
</evidence>